<name>A0A2T8IL71_9POAL</name>
<organism evidence="3">
    <name type="scientific">Panicum hallii</name>
    <dbReference type="NCBI Taxonomy" id="206008"/>
    <lineage>
        <taxon>Eukaryota</taxon>
        <taxon>Viridiplantae</taxon>
        <taxon>Streptophyta</taxon>
        <taxon>Embryophyta</taxon>
        <taxon>Tracheophyta</taxon>
        <taxon>Spermatophyta</taxon>
        <taxon>Magnoliopsida</taxon>
        <taxon>Liliopsida</taxon>
        <taxon>Poales</taxon>
        <taxon>Poaceae</taxon>
        <taxon>PACMAD clade</taxon>
        <taxon>Panicoideae</taxon>
        <taxon>Panicodae</taxon>
        <taxon>Paniceae</taxon>
        <taxon>Panicinae</taxon>
        <taxon>Panicum</taxon>
        <taxon>Panicum sect. Panicum</taxon>
    </lineage>
</organism>
<evidence type="ECO:0000313" key="3">
    <source>
        <dbReference type="EMBL" id="PVH38409.1"/>
    </source>
</evidence>
<dbReference type="PANTHER" id="PTHR37253">
    <property type="entry name" value="PROTEIN GAMETE EXPRESSED 3"/>
    <property type="match status" value="1"/>
</dbReference>
<dbReference type="Proteomes" id="UP000243499">
    <property type="component" value="Chromosome 5"/>
</dbReference>
<dbReference type="Gene3D" id="2.130.10.10">
    <property type="entry name" value="YVTN repeat-like/Quinoprotein amine dehydrogenase"/>
    <property type="match status" value="1"/>
</dbReference>
<feature type="compositionally biased region" description="Low complexity" evidence="1">
    <location>
        <begin position="698"/>
        <end position="719"/>
    </location>
</feature>
<accession>A0A2T8IL71</accession>
<dbReference type="GO" id="GO:0010183">
    <property type="term" value="P:pollen tube guidance"/>
    <property type="evidence" value="ECO:0007669"/>
    <property type="project" value="TreeGrafter"/>
</dbReference>
<keyword evidence="2" id="KW-1133">Transmembrane helix</keyword>
<dbReference type="EMBL" id="CM008050">
    <property type="protein sequence ID" value="PVH38409.1"/>
    <property type="molecule type" value="Genomic_DNA"/>
</dbReference>
<dbReference type="SMART" id="SM00564">
    <property type="entry name" value="PQQ"/>
    <property type="match status" value="2"/>
</dbReference>
<feature type="transmembrane region" description="Helical" evidence="2">
    <location>
        <begin position="560"/>
        <end position="586"/>
    </location>
</feature>
<dbReference type="InterPro" id="IPR045301">
    <property type="entry name" value="GEX3-like"/>
</dbReference>
<keyword evidence="2" id="KW-0812">Transmembrane</keyword>
<reference evidence="3" key="1">
    <citation type="submission" date="2018-04" db="EMBL/GenBank/DDBJ databases">
        <title>WGS assembly of Panicum hallii.</title>
        <authorList>
            <person name="Lovell J."/>
            <person name="Jenkins J."/>
            <person name="Lowry D."/>
            <person name="Mamidi S."/>
            <person name="Sreedasyam A."/>
            <person name="Weng X."/>
            <person name="Barry K."/>
            <person name="Bonette J."/>
            <person name="Campitelli B."/>
            <person name="Daum C."/>
            <person name="Gordon S."/>
            <person name="Gould B."/>
            <person name="Lipzen A."/>
            <person name="Macqueen A."/>
            <person name="Palacio-Mejia J."/>
            <person name="Plott C."/>
            <person name="Shakirov E."/>
            <person name="Shu S."/>
            <person name="Yoshinaga Y."/>
            <person name="Zane M."/>
            <person name="Rokhsar D."/>
            <person name="Grimwood J."/>
            <person name="Schmutz J."/>
            <person name="Juenger T."/>
        </authorList>
    </citation>
    <scope>NUCLEOTIDE SEQUENCE [LARGE SCALE GENOMIC DNA]</scope>
    <source>
        <strain evidence="3">FIL2</strain>
    </source>
</reference>
<dbReference type="InterPro" id="IPR011047">
    <property type="entry name" value="Quinoprotein_ADH-like_sf"/>
</dbReference>
<evidence type="ECO:0000256" key="1">
    <source>
        <dbReference type="SAM" id="MobiDB-lite"/>
    </source>
</evidence>
<dbReference type="AlphaFoldDB" id="A0A2T8IL71"/>
<evidence type="ECO:0008006" key="4">
    <source>
        <dbReference type="Google" id="ProtNLM"/>
    </source>
</evidence>
<feature type="region of interest" description="Disordered" evidence="1">
    <location>
        <begin position="769"/>
        <end position="811"/>
    </location>
</feature>
<proteinExistence type="predicted"/>
<feature type="compositionally biased region" description="Polar residues" evidence="1">
    <location>
        <begin position="771"/>
        <end position="780"/>
    </location>
</feature>
<sequence>MYNALKSEPVLAVYCFFIGCLRRVCTCVLEASGTRYCGRRRECKRPKSSNCLYNCTSVHGRRDGGSSFWLPQLLVCPHHCIRPALRSRALAAKPAFFDFDRATVPVHRSFHHHWAQYALGAMAVGVPWPLCLLACLLLGAGGVAGNARAPPRVARALSRPLIVNDGRVVACSGNDLLAFEGNGSIAWVAPLGLRCNDTISPVSDGKKVYLVAEDRVIKVTPPNVRTAKPASEVFFSYNATPGRSEEIVGLSVTGSYSSLFLTIRNLGLFEFSLEGELQWSLGPVLDWFGYRLGCKGNISGCYFDSAPVLDHRAGALYIFNTEGQIYSFNFQSRALRWIQDLTSLDKVMTLAPGSSRCLYIVFPRKSIVVGLDVSTGNISWQQSIGPLINEKSFPTVDNNGWMSIGSLDGILYSISPDGDLRKLFEETALDSAIPVDPVLDCSGFSMYVAKTVVEGKSIWTTGEYTSVSVMKPSRSLVTLLDPANGTIYWTGEYPGNLSNLMSIGDLNDFAVDETLLLTLLSASRFSNATQCDARRETFAWYCRQNKTKSAQADPGENNPVLLVLLVFLLIIIVIQAEAFCFCCIFWRKKKLRDKGLQKFLEKRRSLQSKKRGLGKMISELEQQAAEDATSNETLGELGEMVKAKEGVERKLYVSYSLGRDRLGLKQGSSILPLYHGKYKSHSFHSSPDESIHVFNNPSDTSTSSSCSDDSESSCSSTCSGDTDVDARLKSVEEAGPSNTANIGERVQEECPSDVRSPFHVFTNPSFVEEQCTGSSGNALSQKEERMETAKDFISSKRLSLKRRRTSSTNSN</sequence>
<dbReference type="PANTHER" id="PTHR37253:SF1">
    <property type="entry name" value="PROTEIN GAMETE EXPRESSED 3"/>
    <property type="match status" value="1"/>
</dbReference>
<feature type="region of interest" description="Disordered" evidence="1">
    <location>
        <begin position="685"/>
        <end position="720"/>
    </location>
</feature>
<dbReference type="PROSITE" id="PS51257">
    <property type="entry name" value="PROKAR_LIPOPROTEIN"/>
    <property type="match status" value="1"/>
</dbReference>
<dbReference type="GO" id="GO:0005886">
    <property type="term" value="C:plasma membrane"/>
    <property type="evidence" value="ECO:0007669"/>
    <property type="project" value="TreeGrafter"/>
</dbReference>
<keyword evidence="2" id="KW-0472">Membrane</keyword>
<dbReference type="InterPro" id="IPR015943">
    <property type="entry name" value="WD40/YVTN_repeat-like_dom_sf"/>
</dbReference>
<dbReference type="InterPro" id="IPR018391">
    <property type="entry name" value="PQQ_b-propeller_rpt"/>
</dbReference>
<evidence type="ECO:0000256" key="2">
    <source>
        <dbReference type="SAM" id="Phobius"/>
    </source>
</evidence>
<feature type="compositionally biased region" description="Basic and acidic residues" evidence="1">
    <location>
        <begin position="781"/>
        <end position="794"/>
    </location>
</feature>
<protein>
    <recommendedName>
        <fullName evidence="4">Protein GAMETE EXPRESSED 3</fullName>
    </recommendedName>
</protein>
<dbReference type="GO" id="GO:0009793">
    <property type="term" value="P:embryo development ending in seed dormancy"/>
    <property type="evidence" value="ECO:0007669"/>
    <property type="project" value="TreeGrafter"/>
</dbReference>
<dbReference type="Gramene" id="PVH38409">
    <property type="protein sequence ID" value="PVH38409"/>
    <property type="gene ID" value="PAHAL_5G252300"/>
</dbReference>
<gene>
    <name evidence="3" type="ORF">PAHAL_5G252300</name>
</gene>
<dbReference type="SUPFAM" id="SSF50998">
    <property type="entry name" value="Quinoprotein alcohol dehydrogenase-like"/>
    <property type="match status" value="1"/>
</dbReference>